<dbReference type="EMBL" id="QYUL01000005">
    <property type="protein sequence ID" value="RJF77248.1"/>
    <property type="molecule type" value="Genomic_DNA"/>
</dbReference>
<protein>
    <submittedName>
        <fullName evidence="8">Methyl-accepting chemotaxis protein</fullName>
    </submittedName>
</protein>
<dbReference type="PROSITE" id="PS50111">
    <property type="entry name" value="CHEMOTAXIS_TRANSDUC_2"/>
    <property type="match status" value="1"/>
</dbReference>
<dbReference type="Proteomes" id="UP000283458">
    <property type="component" value="Unassembled WGS sequence"/>
</dbReference>
<dbReference type="SUPFAM" id="SSF58104">
    <property type="entry name" value="Methyl-accepting chemotaxis protein (MCP) signaling domain"/>
    <property type="match status" value="1"/>
</dbReference>
<proteinExistence type="inferred from homology"/>
<organism evidence="8 9">
    <name type="scientific">Azospirillum cavernae</name>
    <dbReference type="NCBI Taxonomy" id="2320860"/>
    <lineage>
        <taxon>Bacteria</taxon>
        <taxon>Pseudomonadati</taxon>
        <taxon>Pseudomonadota</taxon>
        <taxon>Alphaproteobacteria</taxon>
        <taxon>Rhodospirillales</taxon>
        <taxon>Azospirillaceae</taxon>
        <taxon>Azospirillum</taxon>
    </lineage>
</organism>
<dbReference type="PROSITE" id="PS50885">
    <property type="entry name" value="HAMP"/>
    <property type="match status" value="1"/>
</dbReference>
<comment type="caution">
    <text evidence="8">The sequence shown here is derived from an EMBL/GenBank/DDBJ whole genome shotgun (WGS) entry which is preliminary data.</text>
</comment>
<dbReference type="SMART" id="SM01358">
    <property type="entry name" value="HBM"/>
    <property type="match status" value="1"/>
</dbReference>
<feature type="domain" description="HBM" evidence="7">
    <location>
        <begin position="47"/>
        <end position="284"/>
    </location>
</feature>
<feature type="domain" description="HAMP" evidence="6">
    <location>
        <begin position="318"/>
        <end position="371"/>
    </location>
</feature>
<keyword evidence="9" id="KW-1185">Reference proteome</keyword>
<dbReference type="GO" id="GO:0006935">
    <property type="term" value="P:chemotaxis"/>
    <property type="evidence" value="ECO:0007669"/>
    <property type="project" value="InterPro"/>
</dbReference>
<evidence type="ECO:0000256" key="1">
    <source>
        <dbReference type="ARBA" id="ARBA00023224"/>
    </source>
</evidence>
<dbReference type="OrthoDB" id="354287at2"/>
<dbReference type="InterPro" id="IPR004089">
    <property type="entry name" value="MCPsignal_dom"/>
</dbReference>
<dbReference type="GO" id="GO:0004888">
    <property type="term" value="F:transmembrane signaling receptor activity"/>
    <property type="evidence" value="ECO:0007669"/>
    <property type="project" value="InterPro"/>
</dbReference>
<dbReference type="InterPro" id="IPR004090">
    <property type="entry name" value="Chemotax_Me-accpt_rcpt"/>
</dbReference>
<gene>
    <name evidence="8" type="ORF">D3877_25855</name>
</gene>
<dbReference type="RefSeq" id="WP_119833686.1">
    <property type="nucleotide sequence ID" value="NZ_QYUL01000005.1"/>
</dbReference>
<feature type="domain" description="Methyl-accepting transducer" evidence="5">
    <location>
        <begin position="419"/>
        <end position="627"/>
    </location>
</feature>
<keyword evidence="4" id="KW-0812">Transmembrane</keyword>
<dbReference type="Gene3D" id="6.10.340.10">
    <property type="match status" value="1"/>
</dbReference>
<evidence type="ECO:0000259" key="7">
    <source>
        <dbReference type="PROSITE" id="PS51753"/>
    </source>
</evidence>
<name>A0A418VM49_9PROT</name>
<accession>A0A418VM49</accession>
<dbReference type="InterPro" id="IPR032255">
    <property type="entry name" value="HBM"/>
</dbReference>
<evidence type="ECO:0000259" key="6">
    <source>
        <dbReference type="PROSITE" id="PS50885"/>
    </source>
</evidence>
<dbReference type="InterPro" id="IPR003660">
    <property type="entry name" value="HAMP_dom"/>
</dbReference>
<sequence>MLRLRDLPITVKIASLGVAMTVGIAVVAWKGYDGIVTTSDALSQYESISQQDIRLRQLRVGMLEIRLALERFLAKGDAASVDEVQQGLKAIAAALTGAAAGDSRQGRELERIGALVASYGEAFKSVLDLQGRRDASVALLRGLGTALNGQLSGLMEAARKTDAPPLADAAGDVMKLSLTAQLAVGRFAVTSERSDAESAAKAIESLTQALAALKARPDAAPLAEIVGRVSGTAAVYSRNVADLSEVAQERQRIATGVLDTNGQQIGKEMEALSALQSAERDRIGQSAVAQAAEAVASVFTIGGALVVVGLLASILMGRMIAVPILRITRIMDALSRGGETIILTDAARRDEIGTMARALTVFQEHRDRVERMRTEREEMERAALADRRASMLALADGIETGIQTMVRGMSERIEGLRVAAAVMADNAQRTSAHSASVAETSQLASANVRSVAAATEEMNATSQEIARQIGHSAKVAVSAAAQADGADHNVQELAAAVVRISQVVDIIRAISSQTNLLALNAFIEAARAGDSGKGFAVVANEVKLLSSQTARSTDDIAAQIDMVRTDTDRTVTAVRDIVGIVSELHQAAAAIAAAIDQQRGALAEIGRNIHQAAAGTEDINAHAANVSDEARQTLSVAAEVAATADALIGEASQLRRSVEGFVADIRDRNRSGAALAA</sequence>
<evidence type="ECO:0000256" key="3">
    <source>
        <dbReference type="PROSITE-ProRule" id="PRU00284"/>
    </source>
</evidence>
<evidence type="ECO:0000256" key="2">
    <source>
        <dbReference type="ARBA" id="ARBA00029447"/>
    </source>
</evidence>
<dbReference type="PANTHER" id="PTHR32089:SF112">
    <property type="entry name" value="LYSOZYME-LIKE PROTEIN-RELATED"/>
    <property type="match status" value="1"/>
</dbReference>
<dbReference type="AlphaFoldDB" id="A0A418VM49"/>
<evidence type="ECO:0000313" key="9">
    <source>
        <dbReference type="Proteomes" id="UP000283458"/>
    </source>
</evidence>
<evidence type="ECO:0000313" key="8">
    <source>
        <dbReference type="EMBL" id="RJF77248.1"/>
    </source>
</evidence>
<dbReference type="GO" id="GO:0007165">
    <property type="term" value="P:signal transduction"/>
    <property type="evidence" value="ECO:0007669"/>
    <property type="project" value="UniProtKB-KW"/>
</dbReference>
<dbReference type="GO" id="GO:0016020">
    <property type="term" value="C:membrane"/>
    <property type="evidence" value="ECO:0007669"/>
    <property type="project" value="InterPro"/>
</dbReference>
<dbReference type="PROSITE" id="PS51753">
    <property type="entry name" value="HBM"/>
    <property type="match status" value="1"/>
</dbReference>
<comment type="similarity">
    <text evidence="2">Belongs to the methyl-accepting chemotaxis (MCP) protein family.</text>
</comment>
<evidence type="ECO:0000256" key="4">
    <source>
        <dbReference type="SAM" id="Phobius"/>
    </source>
</evidence>
<keyword evidence="4" id="KW-1133">Transmembrane helix</keyword>
<keyword evidence="1 3" id="KW-0807">Transducer</keyword>
<dbReference type="PRINTS" id="PR00260">
    <property type="entry name" value="CHEMTRNSDUCR"/>
</dbReference>
<evidence type="ECO:0000259" key="5">
    <source>
        <dbReference type="PROSITE" id="PS50111"/>
    </source>
</evidence>
<reference evidence="8 9" key="1">
    <citation type="submission" date="2018-09" db="EMBL/GenBank/DDBJ databases">
        <authorList>
            <person name="Zhu H."/>
        </authorList>
    </citation>
    <scope>NUCLEOTIDE SEQUENCE [LARGE SCALE GENOMIC DNA]</scope>
    <source>
        <strain evidence="8 9">K2W22B-5</strain>
    </source>
</reference>
<dbReference type="PANTHER" id="PTHR32089">
    <property type="entry name" value="METHYL-ACCEPTING CHEMOTAXIS PROTEIN MCPB"/>
    <property type="match status" value="1"/>
</dbReference>
<dbReference type="Gene3D" id="1.10.287.950">
    <property type="entry name" value="Methyl-accepting chemotaxis protein"/>
    <property type="match status" value="1"/>
</dbReference>
<keyword evidence="4" id="KW-0472">Membrane</keyword>
<feature type="transmembrane region" description="Helical" evidence="4">
    <location>
        <begin position="9"/>
        <end position="29"/>
    </location>
</feature>
<dbReference type="SMART" id="SM00283">
    <property type="entry name" value="MA"/>
    <property type="match status" value="1"/>
</dbReference>
<dbReference type="Pfam" id="PF00015">
    <property type="entry name" value="MCPsignal"/>
    <property type="match status" value="1"/>
</dbReference>